<gene>
    <name evidence="2" type="ORF">SK069_02875</name>
</gene>
<dbReference type="InterPro" id="IPR040079">
    <property type="entry name" value="Glutathione_S-Trfase"/>
</dbReference>
<comment type="caution">
    <text evidence="2">The sequence shown here is derived from an EMBL/GenBank/DDBJ whole genome shotgun (WGS) entry which is preliminary data.</text>
</comment>
<dbReference type="SFLD" id="SFLDG01148">
    <property type="entry name" value="Xi_(cytGST)"/>
    <property type="match status" value="1"/>
</dbReference>
<dbReference type="Gene3D" id="3.40.30.10">
    <property type="entry name" value="Glutaredoxin"/>
    <property type="match status" value="1"/>
</dbReference>
<dbReference type="InterPro" id="IPR036249">
    <property type="entry name" value="Thioredoxin-like_sf"/>
</dbReference>
<dbReference type="CDD" id="cd03190">
    <property type="entry name" value="GST_C_Omega_like"/>
    <property type="match status" value="1"/>
</dbReference>
<sequence length="324" mass="36282">MSEKSGAGTWSKEMGEGGRFQRQQSAFRRFVTADGSSGFPAVAGRYHLYVSYACPWASRTIILRKLKGLEDAIGMTVVDPVRDERSWGFKGAGIEHADPDDPAVEVDPLNGWSFLSEGYAATDPDFDGRVTVPVLWDTETGTIVNNESSEILRMLNSEFDAVAAHPERDYYPAELREEIDGLNDWIYPTVNNGVYAAGFATSQEAYEEGVTALFASLDRLEGILATNRYLTGDAITEADWRLFVTLVRFDPVYVGHFKCNLRRIVDYPNLWGYTRDLYQQPGVAETVNLDHIKRHYYVTHPSINPTRVVPLGPVVDFDEPHGRS</sequence>
<dbReference type="InterPro" id="IPR016639">
    <property type="entry name" value="GST_Omega/GSH"/>
</dbReference>
<dbReference type="InterPro" id="IPR047047">
    <property type="entry name" value="GST_Omega-like_C"/>
</dbReference>
<name>A0ABU4VFP3_9ACTN</name>
<organism evidence="2 3">
    <name type="scientific">Patulibacter brassicae</name>
    <dbReference type="NCBI Taxonomy" id="1705717"/>
    <lineage>
        <taxon>Bacteria</taxon>
        <taxon>Bacillati</taxon>
        <taxon>Actinomycetota</taxon>
        <taxon>Thermoleophilia</taxon>
        <taxon>Solirubrobacterales</taxon>
        <taxon>Patulibacteraceae</taxon>
        <taxon>Patulibacter</taxon>
    </lineage>
</organism>
<dbReference type="SFLD" id="SFLDG01206">
    <property type="entry name" value="Xi.1"/>
    <property type="match status" value="1"/>
</dbReference>
<dbReference type="InterPro" id="IPR036282">
    <property type="entry name" value="Glutathione-S-Trfase_C_sf"/>
</dbReference>
<dbReference type="InterPro" id="IPR004045">
    <property type="entry name" value="Glutathione_S-Trfase_N"/>
</dbReference>
<dbReference type="Pfam" id="PF13409">
    <property type="entry name" value="GST_N_2"/>
    <property type="match status" value="1"/>
</dbReference>
<dbReference type="SFLD" id="SFLDS00019">
    <property type="entry name" value="Glutathione_Transferase_(cytos"/>
    <property type="match status" value="1"/>
</dbReference>
<evidence type="ECO:0000313" key="2">
    <source>
        <dbReference type="EMBL" id="MDX8150524.1"/>
    </source>
</evidence>
<accession>A0ABU4VFP3</accession>
<dbReference type="Proteomes" id="UP001277761">
    <property type="component" value="Unassembled WGS sequence"/>
</dbReference>
<keyword evidence="3" id="KW-1185">Reference proteome</keyword>
<dbReference type="GO" id="GO:0016491">
    <property type="term" value="F:oxidoreductase activity"/>
    <property type="evidence" value="ECO:0007669"/>
    <property type="project" value="UniProtKB-KW"/>
</dbReference>
<dbReference type="Pfam" id="PF13410">
    <property type="entry name" value="GST_C_2"/>
    <property type="match status" value="1"/>
</dbReference>
<evidence type="ECO:0000259" key="1">
    <source>
        <dbReference type="PROSITE" id="PS50405"/>
    </source>
</evidence>
<dbReference type="PROSITE" id="PS50405">
    <property type="entry name" value="GST_CTER"/>
    <property type="match status" value="1"/>
</dbReference>
<dbReference type="SUPFAM" id="SSF52833">
    <property type="entry name" value="Thioredoxin-like"/>
    <property type="match status" value="1"/>
</dbReference>
<reference evidence="2 3" key="1">
    <citation type="submission" date="2023-11" db="EMBL/GenBank/DDBJ databases">
        <authorList>
            <person name="Xu M."/>
            <person name="Jiang T."/>
        </authorList>
    </citation>
    <scope>NUCLEOTIDE SEQUENCE [LARGE SCALE GENOMIC DNA]</scope>
    <source>
        <strain evidence="2 3">SD</strain>
    </source>
</reference>
<dbReference type="PANTHER" id="PTHR32419:SF6">
    <property type="entry name" value="GLUTATHIONE S-TRANSFERASE OMEGA-LIKE 1-RELATED"/>
    <property type="match status" value="1"/>
</dbReference>
<dbReference type="EC" id="1.8.5.-" evidence="2"/>
<dbReference type="RefSeq" id="WP_319952670.1">
    <property type="nucleotide sequence ID" value="NZ_JAXAVX010000001.1"/>
</dbReference>
<dbReference type="InterPro" id="IPR010987">
    <property type="entry name" value="Glutathione-S-Trfase_C-like"/>
</dbReference>
<dbReference type="PIRSF" id="PIRSF015753">
    <property type="entry name" value="GST"/>
    <property type="match status" value="1"/>
</dbReference>
<dbReference type="PANTHER" id="PTHR32419">
    <property type="entry name" value="GLUTATHIONYL-HYDROQUINONE REDUCTASE"/>
    <property type="match status" value="1"/>
</dbReference>
<proteinExistence type="predicted"/>
<dbReference type="Gene3D" id="1.20.1050.10">
    <property type="match status" value="1"/>
</dbReference>
<dbReference type="EMBL" id="JAXAVX010000001">
    <property type="protein sequence ID" value="MDX8150524.1"/>
    <property type="molecule type" value="Genomic_DNA"/>
</dbReference>
<feature type="domain" description="GST C-terminal" evidence="1">
    <location>
        <begin position="168"/>
        <end position="296"/>
    </location>
</feature>
<dbReference type="SUPFAM" id="SSF47616">
    <property type="entry name" value="GST C-terminal domain-like"/>
    <property type="match status" value="1"/>
</dbReference>
<protein>
    <submittedName>
        <fullName evidence="2">Glutathione S-transferase family protein</fullName>
        <ecNumber evidence="2">1.8.5.-</ecNumber>
    </submittedName>
</protein>
<evidence type="ECO:0000313" key="3">
    <source>
        <dbReference type="Proteomes" id="UP001277761"/>
    </source>
</evidence>
<keyword evidence="2" id="KW-0560">Oxidoreductase</keyword>